<dbReference type="Gene3D" id="1.10.10.60">
    <property type="entry name" value="Homeodomain-like"/>
    <property type="match status" value="2"/>
</dbReference>
<comment type="caution">
    <text evidence="5">The sequence shown here is derived from an EMBL/GenBank/DDBJ whole genome shotgun (WGS) entry which is preliminary data.</text>
</comment>
<protein>
    <submittedName>
        <fullName evidence="5">Helix-turn-helix domain-containing protein</fullName>
    </submittedName>
</protein>
<evidence type="ECO:0000313" key="5">
    <source>
        <dbReference type="EMBL" id="MXQ14061.1"/>
    </source>
</evidence>
<organism evidence="5 6">
    <name type="scientific">Microvirga makkahensis</name>
    <dbReference type="NCBI Taxonomy" id="1128670"/>
    <lineage>
        <taxon>Bacteria</taxon>
        <taxon>Pseudomonadati</taxon>
        <taxon>Pseudomonadota</taxon>
        <taxon>Alphaproteobacteria</taxon>
        <taxon>Hyphomicrobiales</taxon>
        <taxon>Methylobacteriaceae</taxon>
        <taxon>Microvirga</taxon>
    </lineage>
</organism>
<keyword evidence="1" id="KW-0805">Transcription regulation</keyword>
<dbReference type="Pfam" id="PF12833">
    <property type="entry name" value="HTH_18"/>
    <property type="match status" value="1"/>
</dbReference>
<keyword evidence="6" id="KW-1185">Reference proteome</keyword>
<evidence type="ECO:0000256" key="1">
    <source>
        <dbReference type="ARBA" id="ARBA00023015"/>
    </source>
</evidence>
<accession>A0A7X3SQZ3</accession>
<dbReference type="SUPFAM" id="SSF51182">
    <property type="entry name" value="RmlC-like cupins"/>
    <property type="match status" value="1"/>
</dbReference>
<dbReference type="SMART" id="SM00342">
    <property type="entry name" value="HTH_ARAC"/>
    <property type="match status" value="1"/>
</dbReference>
<dbReference type="EMBL" id="WURB01000025">
    <property type="protein sequence ID" value="MXQ14061.1"/>
    <property type="molecule type" value="Genomic_DNA"/>
</dbReference>
<evidence type="ECO:0000256" key="2">
    <source>
        <dbReference type="ARBA" id="ARBA00023125"/>
    </source>
</evidence>
<name>A0A7X3SQZ3_9HYPH</name>
<evidence type="ECO:0000259" key="4">
    <source>
        <dbReference type="PROSITE" id="PS01124"/>
    </source>
</evidence>
<reference evidence="5 6" key="1">
    <citation type="submission" date="2019-12" db="EMBL/GenBank/DDBJ databases">
        <authorList>
            <person name="Yuan C.-G."/>
        </authorList>
    </citation>
    <scope>NUCLEOTIDE SEQUENCE [LARGE SCALE GENOMIC DNA]</scope>
    <source>
        <strain evidence="5 6">KCTC 23863</strain>
    </source>
</reference>
<sequence length="333" mass="37516">MERKSVPAYEVIVFPPSASFRWNVHDYPHHLAKWHYHVEYELHLIQNSSGTMMIGDYVGPFGPDCLVLTGPNLPHNWLSDTGGLAIPDRDMLVQFSPDCADRICSNFPEFEEVRMLLMNAAFGLLFSGETARKGASLLRKIGRAQGAQRMILFLDLLATLARNPSERKTLSHRAPAATIPSRPSEKAERAISYIHNNYFSDIHLTAVAQLCGMEPSAFSRFFKKQTGHTFAKFVNQTRIYSACTLLAHTDRSVTEICFDVGFNNIANFNRQFVKFCDQTPSAYRRTARRCTTPASATGQERSFALARYGSHDRRDKKVQISMNRGVEAFVTAP</sequence>
<reference evidence="5 6" key="2">
    <citation type="submission" date="2020-01" db="EMBL/GenBank/DDBJ databases">
        <title>Microvirga sp. nov., an arsenate reduction bacterium isolated from Tibet hotspring sediments.</title>
        <authorList>
            <person name="Xian W.-D."/>
            <person name="Li W.-J."/>
        </authorList>
    </citation>
    <scope>NUCLEOTIDE SEQUENCE [LARGE SCALE GENOMIC DNA]</scope>
    <source>
        <strain evidence="5 6">KCTC 23863</strain>
    </source>
</reference>
<dbReference type="InterPro" id="IPR018060">
    <property type="entry name" value="HTH_AraC"/>
</dbReference>
<dbReference type="InterPro" id="IPR009057">
    <property type="entry name" value="Homeodomain-like_sf"/>
</dbReference>
<dbReference type="CDD" id="cd06976">
    <property type="entry name" value="cupin_MtlR-like_N"/>
    <property type="match status" value="1"/>
</dbReference>
<dbReference type="Proteomes" id="UP000436483">
    <property type="component" value="Unassembled WGS sequence"/>
</dbReference>
<dbReference type="GO" id="GO:0043565">
    <property type="term" value="F:sequence-specific DNA binding"/>
    <property type="evidence" value="ECO:0007669"/>
    <property type="project" value="InterPro"/>
</dbReference>
<evidence type="ECO:0000256" key="3">
    <source>
        <dbReference type="ARBA" id="ARBA00023163"/>
    </source>
</evidence>
<dbReference type="AlphaFoldDB" id="A0A7X3SQZ3"/>
<keyword evidence="2" id="KW-0238">DNA-binding</keyword>
<dbReference type="InterPro" id="IPR011051">
    <property type="entry name" value="RmlC_Cupin_sf"/>
</dbReference>
<dbReference type="OrthoDB" id="9806208at2"/>
<keyword evidence="3" id="KW-0804">Transcription</keyword>
<evidence type="ECO:0000313" key="6">
    <source>
        <dbReference type="Proteomes" id="UP000436483"/>
    </source>
</evidence>
<dbReference type="PANTHER" id="PTHR43280">
    <property type="entry name" value="ARAC-FAMILY TRANSCRIPTIONAL REGULATOR"/>
    <property type="match status" value="1"/>
</dbReference>
<gene>
    <name evidence="5" type="ORF">GR328_21890</name>
</gene>
<dbReference type="PANTHER" id="PTHR43280:SF27">
    <property type="entry name" value="TRANSCRIPTIONAL REGULATOR MTLR"/>
    <property type="match status" value="1"/>
</dbReference>
<dbReference type="GO" id="GO:0003700">
    <property type="term" value="F:DNA-binding transcription factor activity"/>
    <property type="evidence" value="ECO:0007669"/>
    <property type="project" value="InterPro"/>
</dbReference>
<feature type="domain" description="HTH araC/xylS-type" evidence="4">
    <location>
        <begin position="188"/>
        <end position="286"/>
    </location>
</feature>
<dbReference type="PROSITE" id="PS01124">
    <property type="entry name" value="HTH_ARAC_FAMILY_2"/>
    <property type="match status" value="1"/>
</dbReference>
<dbReference type="SUPFAM" id="SSF46689">
    <property type="entry name" value="Homeodomain-like"/>
    <property type="match status" value="2"/>
</dbReference>
<dbReference type="PROSITE" id="PS00041">
    <property type="entry name" value="HTH_ARAC_FAMILY_1"/>
    <property type="match status" value="1"/>
</dbReference>
<dbReference type="InterPro" id="IPR018062">
    <property type="entry name" value="HTH_AraC-typ_CS"/>
</dbReference>
<proteinExistence type="predicted"/>